<organism evidence="2 3">
    <name type="scientific">Pipistrellus nathusii</name>
    <name type="common">Nathusius' pipistrelle</name>
    <dbReference type="NCBI Taxonomy" id="59473"/>
    <lineage>
        <taxon>Eukaryota</taxon>
        <taxon>Metazoa</taxon>
        <taxon>Chordata</taxon>
        <taxon>Craniata</taxon>
        <taxon>Vertebrata</taxon>
        <taxon>Euteleostomi</taxon>
        <taxon>Mammalia</taxon>
        <taxon>Eutheria</taxon>
        <taxon>Laurasiatheria</taxon>
        <taxon>Chiroptera</taxon>
        <taxon>Yangochiroptera</taxon>
        <taxon>Vespertilionidae</taxon>
        <taxon>Pipistrellus</taxon>
    </lineage>
</organism>
<proteinExistence type="predicted"/>
<sequence length="107" mass="11639">MTPNSKRGCPLAGTLTPGQGRGTGEEGQRSITWTTCLLHSSHFSQQPRLPLWTDWATGSPVPVPTSPGIPLGNIARFLSLRLFSFSIENAKYLKGIGEVSNLKEIIY</sequence>
<accession>A0ABN9ZCS3</accession>
<feature type="region of interest" description="Disordered" evidence="1">
    <location>
        <begin position="1"/>
        <end position="27"/>
    </location>
</feature>
<dbReference type="EMBL" id="OY882871">
    <property type="protein sequence ID" value="CAK6436129.1"/>
    <property type="molecule type" value="Genomic_DNA"/>
</dbReference>
<evidence type="ECO:0000313" key="2">
    <source>
        <dbReference type="EMBL" id="CAK6436129.1"/>
    </source>
</evidence>
<evidence type="ECO:0000256" key="1">
    <source>
        <dbReference type="SAM" id="MobiDB-lite"/>
    </source>
</evidence>
<keyword evidence="3" id="KW-1185">Reference proteome</keyword>
<gene>
    <name evidence="2" type="ORF">MPIPNATIZW_LOCUS4435</name>
</gene>
<protein>
    <submittedName>
        <fullName evidence="2">Uncharacterized protein</fullName>
    </submittedName>
</protein>
<name>A0ABN9ZCS3_PIPNA</name>
<reference evidence="2" key="1">
    <citation type="submission" date="2023-12" db="EMBL/GenBank/DDBJ databases">
        <authorList>
            <person name="Brown T."/>
        </authorList>
    </citation>
    <scope>NUCLEOTIDE SEQUENCE</scope>
</reference>
<evidence type="ECO:0000313" key="3">
    <source>
        <dbReference type="Proteomes" id="UP001314169"/>
    </source>
</evidence>
<dbReference type="Proteomes" id="UP001314169">
    <property type="component" value="Chromosome 14"/>
</dbReference>